<evidence type="ECO:0000313" key="14">
    <source>
        <dbReference type="Proteomes" id="UP000241848"/>
    </source>
</evidence>
<dbReference type="GO" id="GO:0008865">
    <property type="term" value="F:fructokinase activity"/>
    <property type="evidence" value="ECO:0007669"/>
    <property type="project" value="UniProtKB-EC"/>
</dbReference>
<comment type="catalytic activity">
    <reaction evidence="12">
        <text>D-fructose + ATP = D-fructose 6-phosphate + ADP + H(+)</text>
        <dbReference type="Rhea" id="RHEA:16125"/>
        <dbReference type="ChEBI" id="CHEBI:15378"/>
        <dbReference type="ChEBI" id="CHEBI:30616"/>
        <dbReference type="ChEBI" id="CHEBI:37721"/>
        <dbReference type="ChEBI" id="CHEBI:61527"/>
        <dbReference type="ChEBI" id="CHEBI:456216"/>
        <dbReference type="EC" id="2.7.1.4"/>
    </reaction>
</comment>
<keyword evidence="9" id="KW-0460">Magnesium</keyword>
<dbReference type="InterPro" id="IPR051804">
    <property type="entry name" value="Carb_Metab_Reg_Kinase/Isom"/>
</dbReference>
<dbReference type="PANTHER" id="PTHR42742">
    <property type="entry name" value="TRANSCRIPTIONAL REPRESSOR MPRA"/>
    <property type="match status" value="1"/>
</dbReference>
<organism evidence="13 14">
    <name type="scientific">Sulfobacillus acidophilus</name>
    <dbReference type="NCBI Taxonomy" id="53633"/>
    <lineage>
        <taxon>Bacteria</taxon>
        <taxon>Bacillati</taxon>
        <taxon>Bacillota</taxon>
        <taxon>Clostridia</taxon>
        <taxon>Eubacteriales</taxon>
        <taxon>Clostridiales Family XVII. Incertae Sedis</taxon>
        <taxon>Sulfobacillus</taxon>
    </lineage>
</organism>
<dbReference type="FunFam" id="3.30.420.40:FF:000153">
    <property type="entry name" value="Putative fructokinase"/>
    <property type="match status" value="1"/>
</dbReference>
<keyword evidence="7" id="KW-0862">Zinc</keyword>
<accession>A0A2T2WKC8</accession>
<dbReference type="SUPFAM" id="SSF53067">
    <property type="entry name" value="Actin-like ATPase domain"/>
    <property type="match status" value="1"/>
</dbReference>
<evidence type="ECO:0000256" key="1">
    <source>
        <dbReference type="ARBA" id="ARBA00001946"/>
    </source>
</evidence>
<evidence type="ECO:0000256" key="2">
    <source>
        <dbReference type="ARBA" id="ARBA00006479"/>
    </source>
</evidence>
<dbReference type="AlphaFoldDB" id="A0A2T2WKC8"/>
<keyword evidence="6 13" id="KW-0418">Kinase</keyword>
<keyword evidence="5" id="KW-0547">Nucleotide-binding</keyword>
<evidence type="ECO:0000256" key="10">
    <source>
        <dbReference type="ARBA" id="ARBA00023277"/>
    </source>
</evidence>
<reference evidence="13 14" key="1">
    <citation type="journal article" date="2014" name="BMC Genomics">
        <title>Comparison of environmental and isolate Sulfobacillus genomes reveals diverse carbon, sulfur, nitrogen, and hydrogen metabolisms.</title>
        <authorList>
            <person name="Justice N.B."/>
            <person name="Norman A."/>
            <person name="Brown C.T."/>
            <person name="Singh A."/>
            <person name="Thomas B.C."/>
            <person name="Banfield J.F."/>
        </authorList>
    </citation>
    <scope>NUCLEOTIDE SEQUENCE [LARGE SCALE GENOMIC DNA]</scope>
    <source>
        <strain evidence="13">AMDSBA3</strain>
    </source>
</reference>
<comment type="cofactor">
    <cofactor evidence="1">
        <name>Mg(2+)</name>
        <dbReference type="ChEBI" id="CHEBI:18420"/>
    </cofactor>
</comment>
<evidence type="ECO:0000256" key="4">
    <source>
        <dbReference type="ARBA" id="ARBA00022723"/>
    </source>
</evidence>
<dbReference type="PANTHER" id="PTHR42742:SF3">
    <property type="entry name" value="FRUCTOKINASE"/>
    <property type="match status" value="1"/>
</dbReference>
<keyword evidence="8" id="KW-0067">ATP-binding</keyword>
<dbReference type="GO" id="GO:0046872">
    <property type="term" value="F:metal ion binding"/>
    <property type="evidence" value="ECO:0007669"/>
    <property type="project" value="UniProtKB-KW"/>
</dbReference>
<gene>
    <name evidence="13" type="ORF">C7B45_05745</name>
</gene>
<proteinExistence type="inferred from homology"/>
<evidence type="ECO:0000256" key="7">
    <source>
        <dbReference type="ARBA" id="ARBA00022833"/>
    </source>
</evidence>
<dbReference type="EC" id="2.7.1.4" evidence="11"/>
<evidence type="ECO:0000256" key="3">
    <source>
        <dbReference type="ARBA" id="ARBA00022679"/>
    </source>
</evidence>
<dbReference type="Gene3D" id="3.30.420.40">
    <property type="match status" value="2"/>
</dbReference>
<dbReference type="CDD" id="cd24067">
    <property type="entry name" value="ASKHA_NBD_ROK_BsFRK-like"/>
    <property type="match status" value="1"/>
</dbReference>
<dbReference type="Pfam" id="PF00480">
    <property type="entry name" value="ROK"/>
    <property type="match status" value="1"/>
</dbReference>
<evidence type="ECO:0000313" key="13">
    <source>
        <dbReference type="EMBL" id="PSR22698.1"/>
    </source>
</evidence>
<evidence type="ECO:0000256" key="8">
    <source>
        <dbReference type="ARBA" id="ARBA00022840"/>
    </source>
</evidence>
<comment type="caution">
    <text evidence="13">The sequence shown here is derived from an EMBL/GenBank/DDBJ whole genome shotgun (WGS) entry which is preliminary data.</text>
</comment>
<protein>
    <recommendedName>
        <fullName evidence="11">fructokinase</fullName>
        <ecNumber evidence="11">2.7.1.4</ecNumber>
    </recommendedName>
</protein>
<comment type="similarity">
    <text evidence="2">Belongs to the ROK (NagC/XylR) family.</text>
</comment>
<dbReference type="InterPro" id="IPR043129">
    <property type="entry name" value="ATPase_NBD"/>
</dbReference>
<evidence type="ECO:0000256" key="6">
    <source>
        <dbReference type="ARBA" id="ARBA00022777"/>
    </source>
</evidence>
<evidence type="ECO:0000256" key="11">
    <source>
        <dbReference type="ARBA" id="ARBA00038887"/>
    </source>
</evidence>
<dbReference type="EMBL" id="PXYV01000013">
    <property type="protein sequence ID" value="PSR22698.1"/>
    <property type="molecule type" value="Genomic_DNA"/>
</dbReference>
<keyword evidence="4" id="KW-0479">Metal-binding</keyword>
<sequence>MLYGALEAGGTKCLCAVGDAPQHLQDITAIPTTSPARTLAAISEYFARYPIDGIGVASFGPVDLDPHSSDYGMITRSPKQEWQGANFRQYLQGKLGVPVAIDTDVTAALLAEQSLGAALGTTRCVYLTIGTGIGGSFWTGEGVYHGLWHPEIGHIRIPRVDDDHFIGCCPFHGDCLEGLASGEAIRQRWNQNPDTLPLTHRAWSMEAEYLALGLVALFYILVPQRIVLGGGVMQQSQLFPMIRANVSTLLNGYLKPFAESKVLDDVIVPPHFRNTAGLVGAMQLAISLTKGRRTDSP</sequence>
<name>A0A2T2WKC8_9FIRM</name>
<evidence type="ECO:0000256" key="12">
    <source>
        <dbReference type="ARBA" id="ARBA00048451"/>
    </source>
</evidence>
<dbReference type="GO" id="GO:0005524">
    <property type="term" value="F:ATP binding"/>
    <property type="evidence" value="ECO:0007669"/>
    <property type="project" value="UniProtKB-KW"/>
</dbReference>
<evidence type="ECO:0000256" key="9">
    <source>
        <dbReference type="ARBA" id="ARBA00022842"/>
    </source>
</evidence>
<dbReference type="InterPro" id="IPR000600">
    <property type="entry name" value="ROK"/>
</dbReference>
<keyword evidence="10" id="KW-0119">Carbohydrate metabolism</keyword>
<keyword evidence="3" id="KW-0808">Transferase</keyword>
<evidence type="ECO:0000256" key="5">
    <source>
        <dbReference type="ARBA" id="ARBA00022741"/>
    </source>
</evidence>
<dbReference type="Proteomes" id="UP000241848">
    <property type="component" value="Unassembled WGS sequence"/>
</dbReference>